<dbReference type="RefSeq" id="WP_109764420.1">
    <property type="nucleotide sequence ID" value="NZ_QGGU01000010.1"/>
</dbReference>
<evidence type="ECO:0000313" key="1">
    <source>
        <dbReference type="EMBL" id="PWK47884.1"/>
    </source>
</evidence>
<evidence type="ECO:0000313" key="2">
    <source>
        <dbReference type="Proteomes" id="UP000245790"/>
    </source>
</evidence>
<keyword evidence="2" id="KW-1185">Reference proteome</keyword>
<sequence>MNKMILSIVIFQSIIMLFLAHSSNKLQDKLNALLTNQHELAGAVKNTSDSKLLNDQKLRFQQSANNPLSTEHHNQAPECTTDKLQQLIQKLESQLKQGNNFIQGHNKDPLDNTVNKNFNANEQAVAHSIVTAKVNDIISLGSMSEQDFFLLSQQASQLPKAQRDDLLKKLARELNQR</sequence>
<reference evidence="1 2" key="1">
    <citation type="submission" date="2018-05" db="EMBL/GenBank/DDBJ databases">
        <title>Genomic Encyclopedia of Type Strains, Phase IV (KMG-IV): sequencing the most valuable type-strain genomes for metagenomic binning, comparative biology and taxonomic classification.</title>
        <authorList>
            <person name="Goeker M."/>
        </authorList>
    </citation>
    <scope>NUCLEOTIDE SEQUENCE [LARGE SCALE GENOMIC DNA]</scope>
    <source>
        <strain evidence="1 2">DSM 25350</strain>
    </source>
</reference>
<gene>
    <name evidence="1" type="ORF">C8D97_11099</name>
</gene>
<dbReference type="AlphaFoldDB" id="A0A316FGE4"/>
<dbReference type="Proteomes" id="UP000245790">
    <property type="component" value="Unassembled WGS sequence"/>
</dbReference>
<accession>A0A316FGE4</accession>
<organism evidence="1 2">
    <name type="scientific">Pleionea mediterranea</name>
    <dbReference type="NCBI Taxonomy" id="523701"/>
    <lineage>
        <taxon>Bacteria</taxon>
        <taxon>Pseudomonadati</taxon>
        <taxon>Pseudomonadota</taxon>
        <taxon>Gammaproteobacteria</taxon>
        <taxon>Oceanospirillales</taxon>
        <taxon>Pleioneaceae</taxon>
        <taxon>Pleionea</taxon>
    </lineage>
</organism>
<dbReference type="OrthoDB" id="9902930at2"/>
<dbReference type="EMBL" id="QGGU01000010">
    <property type="protein sequence ID" value="PWK47884.1"/>
    <property type="molecule type" value="Genomic_DNA"/>
</dbReference>
<proteinExistence type="predicted"/>
<name>A0A316FGE4_9GAMM</name>
<comment type="caution">
    <text evidence="1">The sequence shown here is derived from an EMBL/GenBank/DDBJ whole genome shotgun (WGS) entry which is preliminary data.</text>
</comment>
<protein>
    <submittedName>
        <fullName evidence="1">Uncharacterized protein</fullName>
    </submittedName>
</protein>